<keyword evidence="4" id="KW-0804">Transcription</keyword>
<dbReference type="NCBIfam" id="TIGR02937">
    <property type="entry name" value="sigma70-ECF"/>
    <property type="match status" value="1"/>
</dbReference>
<dbReference type="OrthoDB" id="799938at2"/>
<evidence type="ECO:0000256" key="3">
    <source>
        <dbReference type="ARBA" id="ARBA00023082"/>
    </source>
</evidence>
<gene>
    <name evidence="7" type="ORF">SAMN04487996_107220</name>
</gene>
<accession>A0A1G7GDS6</accession>
<proteinExistence type="inferred from homology"/>
<dbReference type="SUPFAM" id="SSF88946">
    <property type="entry name" value="Sigma2 domain of RNA polymerase sigma factors"/>
    <property type="match status" value="1"/>
</dbReference>
<evidence type="ECO:0000256" key="2">
    <source>
        <dbReference type="ARBA" id="ARBA00023015"/>
    </source>
</evidence>
<feature type="domain" description="RNA polymerase sigma factor 70 region 4 type 2" evidence="6">
    <location>
        <begin position="120"/>
        <end position="165"/>
    </location>
</feature>
<dbReference type="InterPro" id="IPR007627">
    <property type="entry name" value="RNA_pol_sigma70_r2"/>
</dbReference>
<dbReference type="STRING" id="659014.SAMN04487996_107220"/>
<dbReference type="Pfam" id="PF04542">
    <property type="entry name" value="Sigma70_r2"/>
    <property type="match status" value="1"/>
</dbReference>
<dbReference type="InterPro" id="IPR013249">
    <property type="entry name" value="RNA_pol_sigma70_r4_t2"/>
</dbReference>
<dbReference type="GO" id="GO:0016987">
    <property type="term" value="F:sigma factor activity"/>
    <property type="evidence" value="ECO:0007669"/>
    <property type="project" value="UniProtKB-KW"/>
</dbReference>
<comment type="similarity">
    <text evidence="1">Belongs to the sigma-70 factor family. ECF subfamily.</text>
</comment>
<protein>
    <submittedName>
        <fullName evidence="7">RNA polymerase sigma-70 factor, ECF subfamily</fullName>
    </submittedName>
</protein>
<dbReference type="RefSeq" id="WP_090150425.1">
    <property type="nucleotide sequence ID" value="NZ_FNAN01000007.1"/>
</dbReference>
<dbReference type="EMBL" id="FNAN01000007">
    <property type="protein sequence ID" value="SDE86292.1"/>
    <property type="molecule type" value="Genomic_DNA"/>
</dbReference>
<dbReference type="PANTHER" id="PTHR43133">
    <property type="entry name" value="RNA POLYMERASE ECF-TYPE SIGMA FACTO"/>
    <property type="match status" value="1"/>
</dbReference>
<dbReference type="InterPro" id="IPR039425">
    <property type="entry name" value="RNA_pol_sigma-70-like"/>
</dbReference>
<dbReference type="Pfam" id="PF08281">
    <property type="entry name" value="Sigma70_r4_2"/>
    <property type="match status" value="1"/>
</dbReference>
<dbReference type="SUPFAM" id="SSF88659">
    <property type="entry name" value="Sigma3 and sigma4 domains of RNA polymerase sigma factors"/>
    <property type="match status" value="1"/>
</dbReference>
<dbReference type="AlphaFoldDB" id="A0A1G7GDS6"/>
<dbReference type="GO" id="GO:0006352">
    <property type="term" value="P:DNA-templated transcription initiation"/>
    <property type="evidence" value="ECO:0007669"/>
    <property type="project" value="InterPro"/>
</dbReference>
<dbReference type="InterPro" id="IPR036388">
    <property type="entry name" value="WH-like_DNA-bd_sf"/>
</dbReference>
<dbReference type="Gene3D" id="1.10.1740.10">
    <property type="match status" value="1"/>
</dbReference>
<dbReference type="Gene3D" id="1.10.10.10">
    <property type="entry name" value="Winged helix-like DNA-binding domain superfamily/Winged helix DNA-binding domain"/>
    <property type="match status" value="1"/>
</dbReference>
<dbReference type="Proteomes" id="UP000198748">
    <property type="component" value="Unassembled WGS sequence"/>
</dbReference>
<organism evidence="7 8">
    <name type="scientific">Dyadobacter soli</name>
    <dbReference type="NCBI Taxonomy" id="659014"/>
    <lineage>
        <taxon>Bacteria</taxon>
        <taxon>Pseudomonadati</taxon>
        <taxon>Bacteroidota</taxon>
        <taxon>Cytophagia</taxon>
        <taxon>Cytophagales</taxon>
        <taxon>Spirosomataceae</taxon>
        <taxon>Dyadobacter</taxon>
    </lineage>
</organism>
<dbReference type="InterPro" id="IPR013325">
    <property type="entry name" value="RNA_pol_sigma_r2"/>
</dbReference>
<evidence type="ECO:0000313" key="7">
    <source>
        <dbReference type="EMBL" id="SDE86292.1"/>
    </source>
</evidence>
<evidence type="ECO:0000313" key="8">
    <source>
        <dbReference type="Proteomes" id="UP000198748"/>
    </source>
</evidence>
<sequence>MYRSALNDERELLRLVAAGDERAFTRVFDHYHQRLGQHIYRITRSETVAEELVHDVFLKIWRNRELLREVENFPVYLFVISKNAALNALKKIAAEKLKFTDLDAASEGEPEQPDDYRYALIDEAIDQLPFQQRQVYLLSRHQRLSYNEIALQMGLSKETVKKYLQIATASIISYIGKSVKMSPILVLKIFF</sequence>
<name>A0A1G7GDS6_9BACT</name>
<dbReference type="PANTHER" id="PTHR43133:SF46">
    <property type="entry name" value="RNA POLYMERASE SIGMA-70 FACTOR ECF SUBFAMILY"/>
    <property type="match status" value="1"/>
</dbReference>
<dbReference type="InterPro" id="IPR013324">
    <property type="entry name" value="RNA_pol_sigma_r3/r4-like"/>
</dbReference>
<evidence type="ECO:0000259" key="5">
    <source>
        <dbReference type="Pfam" id="PF04542"/>
    </source>
</evidence>
<keyword evidence="2" id="KW-0805">Transcription regulation</keyword>
<dbReference type="GO" id="GO:0003677">
    <property type="term" value="F:DNA binding"/>
    <property type="evidence" value="ECO:0007669"/>
    <property type="project" value="InterPro"/>
</dbReference>
<reference evidence="8" key="1">
    <citation type="submission" date="2016-10" db="EMBL/GenBank/DDBJ databases">
        <authorList>
            <person name="Varghese N."/>
            <person name="Submissions S."/>
        </authorList>
    </citation>
    <scope>NUCLEOTIDE SEQUENCE [LARGE SCALE GENOMIC DNA]</scope>
    <source>
        <strain evidence="8">DSM 25329</strain>
    </source>
</reference>
<feature type="domain" description="RNA polymerase sigma-70 region 2" evidence="5">
    <location>
        <begin position="28"/>
        <end position="91"/>
    </location>
</feature>
<evidence type="ECO:0000259" key="6">
    <source>
        <dbReference type="Pfam" id="PF08281"/>
    </source>
</evidence>
<keyword evidence="3" id="KW-0731">Sigma factor</keyword>
<evidence type="ECO:0000256" key="1">
    <source>
        <dbReference type="ARBA" id="ARBA00010641"/>
    </source>
</evidence>
<keyword evidence="8" id="KW-1185">Reference proteome</keyword>
<evidence type="ECO:0000256" key="4">
    <source>
        <dbReference type="ARBA" id="ARBA00023163"/>
    </source>
</evidence>
<dbReference type="InterPro" id="IPR014284">
    <property type="entry name" value="RNA_pol_sigma-70_dom"/>
</dbReference>